<dbReference type="KEGG" id="pec:W5S_4109"/>
<keyword evidence="5" id="KW-1185">Reference proteome</keyword>
<dbReference type="InterPro" id="IPR043130">
    <property type="entry name" value="CDP-OH_PTrfase_TM_dom"/>
</dbReference>
<protein>
    <submittedName>
        <fullName evidence="2">CDP-alcohol phosphatidyltransferase family protein</fullName>
    </submittedName>
</protein>
<accession>A0A0H3I877</accession>
<evidence type="ECO:0000313" key="5">
    <source>
        <dbReference type="Proteomes" id="UP001194579"/>
    </source>
</evidence>
<evidence type="ECO:0000313" key="3">
    <source>
        <dbReference type="EMBL" id="MBI0557172.1"/>
    </source>
</evidence>
<reference evidence="2" key="2">
    <citation type="submission" date="2012-03" db="EMBL/GenBank/DDBJ databases">
        <authorList>
            <person name="Koskinen P."/>
            <person name="Laine P."/>
            <person name="Niemi O."/>
            <person name="Nykyri J."/>
            <person name="Harjunpaa H."/>
            <person name="Auvinen P."/>
            <person name="Paulin L."/>
            <person name="Pirhonen M."/>
            <person name="Palva T."/>
            <person name="Holm L."/>
        </authorList>
    </citation>
    <scope>NUCLEOTIDE SEQUENCE</scope>
    <source>
        <strain evidence="2">SCC3193</strain>
    </source>
</reference>
<dbReference type="AlphaFoldDB" id="A0A0H3I877"/>
<organism evidence="2 4">
    <name type="scientific">Pectobacterium parmentieri</name>
    <dbReference type="NCBI Taxonomy" id="1905730"/>
    <lineage>
        <taxon>Bacteria</taxon>
        <taxon>Pseudomonadati</taxon>
        <taxon>Pseudomonadota</taxon>
        <taxon>Gammaproteobacteria</taxon>
        <taxon>Enterobacterales</taxon>
        <taxon>Pectobacteriaceae</taxon>
        <taxon>Pectobacterium</taxon>
    </lineage>
</organism>
<evidence type="ECO:0000256" key="1">
    <source>
        <dbReference type="SAM" id="Phobius"/>
    </source>
</evidence>
<keyword evidence="1" id="KW-1133">Transmembrane helix</keyword>
<feature type="transmembrane region" description="Helical" evidence="1">
    <location>
        <begin position="65"/>
        <end position="89"/>
    </location>
</feature>
<feature type="transmembrane region" description="Helical" evidence="1">
    <location>
        <begin position="167"/>
        <end position="183"/>
    </location>
</feature>
<proteinExistence type="predicted"/>
<evidence type="ECO:0000313" key="2">
    <source>
        <dbReference type="EMBL" id="AFI92170.1"/>
    </source>
</evidence>
<keyword evidence="1" id="KW-0472">Membrane</keyword>
<reference evidence="2 4" key="1">
    <citation type="journal article" date="2012" name="J. Bacteriol.">
        <title>Genome sequence of Pectobacterium sp. strain SCC3193.</title>
        <authorList>
            <person name="Koskinen J.P."/>
            <person name="Laine P."/>
            <person name="Niemi O."/>
            <person name="Nykyri J."/>
            <person name="Harjunpaa H."/>
            <person name="Auvinen P."/>
            <person name="Paulin L."/>
            <person name="Pirhonen M."/>
            <person name="Palva T."/>
            <person name="Holm L."/>
        </authorList>
    </citation>
    <scope>NUCLEOTIDE SEQUENCE [LARGE SCALE GENOMIC DNA]</scope>
    <source>
        <strain evidence="2 4">SCC3193</strain>
    </source>
</reference>
<dbReference type="EMBL" id="CP003415">
    <property type="protein sequence ID" value="AFI92170.1"/>
    <property type="molecule type" value="Genomic_DNA"/>
</dbReference>
<feature type="transmembrane region" description="Helical" evidence="1">
    <location>
        <begin position="35"/>
        <end position="53"/>
    </location>
</feature>
<dbReference type="Gene3D" id="1.20.120.1760">
    <property type="match status" value="1"/>
</dbReference>
<dbReference type="RefSeq" id="WP_014701597.1">
    <property type="nucleotide sequence ID" value="NC_017845.1"/>
</dbReference>
<sequence>MEQDIKDRRPIKARQTRWASYFARALQLRGFTPNAISLFSILFALIASISFIFAFRTDQDTTTRLLLLVGIIGIQGRLLCNLLDGMVAVEGKLRSPVGAIYNDLPDRISDTLIIMGVGYGMTAWPLAPTLAWAATVMAVLTAYIRLLGGSCGLPQQFSGPMAKQHRMAILTLVSLLALIAPAYGQWLFIAALGVILLGSTVTCINRTRQIMSALRIQG</sequence>
<dbReference type="EMBL" id="WABS01000068">
    <property type="protein sequence ID" value="MBI0557172.1"/>
    <property type="molecule type" value="Genomic_DNA"/>
</dbReference>
<dbReference type="eggNOG" id="COG0558">
    <property type="taxonomic scope" value="Bacteria"/>
</dbReference>
<dbReference type="PATRIC" id="fig|1166016.3.peg.4188"/>
<dbReference type="Proteomes" id="UP001194579">
    <property type="component" value="Unassembled WGS sequence"/>
</dbReference>
<name>A0A0H3I877_PECPM</name>
<reference evidence="5" key="3">
    <citation type="submission" date="2023-07" db="EMBL/GenBank/DDBJ databases">
        <title>Identification of Pectobacterium versatile causing blackleg of potato from New York State with a whole genome sequencing approach.</title>
        <authorList>
            <person name="Ma X."/>
            <person name="Swingle B."/>
        </authorList>
    </citation>
    <scope>NUCLEOTIDE SEQUENCE [LARGE SCALE GENOMIC DNA]</scope>
    <source>
        <strain evidence="5">NY1588A</strain>
    </source>
</reference>
<dbReference type="HOGENOM" id="CLU_091604_0_0_6"/>
<dbReference type="Proteomes" id="UP000008044">
    <property type="component" value="Chromosome"/>
</dbReference>
<gene>
    <name evidence="2" type="ordered locus">W5S_4109</name>
    <name evidence="3" type="ORF">F6Q06_22210</name>
</gene>
<dbReference type="STRING" id="1905730.W5S_4109"/>
<evidence type="ECO:0000313" key="4">
    <source>
        <dbReference type="Proteomes" id="UP000008044"/>
    </source>
</evidence>
<feature type="transmembrane region" description="Helical" evidence="1">
    <location>
        <begin position="129"/>
        <end position="146"/>
    </location>
</feature>
<reference evidence="3" key="4">
    <citation type="submission" date="2024-05" db="EMBL/GenBank/DDBJ databases">
        <title>Identification of Pectobacterium versatile causing blackleg of potato from New York State with a whole genome sequencing approach.</title>
        <authorList>
            <person name="Ma X."/>
            <person name="Swingle B."/>
        </authorList>
    </citation>
    <scope>NUCLEOTIDE SEQUENCE</scope>
    <source>
        <strain evidence="3">NY1588A</strain>
    </source>
</reference>
<keyword evidence="1" id="KW-0812">Transmembrane</keyword>